<accession>A0A448WHG0</accession>
<proteinExistence type="predicted"/>
<sequence>MADPTRLEVSYQANRGFLLGIGTNPDPEPDLDTIVISGSHSHPGFHHSHQGHMHFEGLGNPHSLIRHHLEDILNTTHSVPRIAKVSFVIDFFHILFQI</sequence>
<dbReference type="OrthoDB" id="6250725at2759"/>
<comment type="caution">
    <text evidence="1">The sequence shown here is derived from an EMBL/GenBank/DDBJ whole genome shotgun (WGS) entry which is preliminary data.</text>
</comment>
<dbReference type="EMBL" id="CAAALY010013209">
    <property type="protein sequence ID" value="VEL11903.1"/>
    <property type="molecule type" value="Genomic_DNA"/>
</dbReference>
<evidence type="ECO:0000313" key="1">
    <source>
        <dbReference type="EMBL" id="VEL11903.1"/>
    </source>
</evidence>
<gene>
    <name evidence="1" type="ORF">PXEA_LOCUS5343</name>
</gene>
<protein>
    <submittedName>
        <fullName evidence="1">Uncharacterized protein</fullName>
    </submittedName>
</protein>
<organism evidence="1 2">
    <name type="scientific">Protopolystoma xenopodis</name>
    <dbReference type="NCBI Taxonomy" id="117903"/>
    <lineage>
        <taxon>Eukaryota</taxon>
        <taxon>Metazoa</taxon>
        <taxon>Spiralia</taxon>
        <taxon>Lophotrochozoa</taxon>
        <taxon>Platyhelminthes</taxon>
        <taxon>Monogenea</taxon>
        <taxon>Polyopisthocotylea</taxon>
        <taxon>Polystomatidea</taxon>
        <taxon>Polystomatidae</taxon>
        <taxon>Protopolystoma</taxon>
    </lineage>
</organism>
<keyword evidence="2" id="KW-1185">Reference proteome</keyword>
<dbReference type="AlphaFoldDB" id="A0A448WHG0"/>
<evidence type="ECO:0000313" key="2">
    <source>
        <dbReference type="Proteomes" id="UP000784294"/>
    </source>
</evidence>
<name>A0A448WHG0_9PLAT</name>
<reference evidence="1" key="1">
    <citation type="submission" date="2018-11" db="EMBL/GenBank/DDBJ databases">
        <authorList>
            <consortium name="Pathogen Informatics"/>
        </authorList>
    </citation>
    <scope>NUCLEOTIDE SEQUENCE</scope>
</reference>
<dbReference type="Proteomes" id="UP000784294">
    <property type="component" value="Unassembled WGS sequence"/>
</dbReference>